<dbReference type="InterPro" id="IPR016039">
    <property type="entry name" value="Thiolase-like"/>
</dbReference>
<dbReference type="InterPro" id="IPR055123">
    <property type="entry name" value="SpnB-like_Rossmann"/>
</dbReference>
<dbReference type="PROSITE" id="PS50075">
    <property type="entry name" value="CARRIER"/>
    <property type="match status" value="2"/>
</dbReference>
<dbReference type="SMART" id="SM00823">
    <property type="entry name" value="PKS_PP"/>
    <property type="match status" value="2"/>
</dbReference>
<dbReference type="Pfam" id="PF02801">
    <property type="entry name" value="Ketoacyl-synt_C"/>
    <property type="match status" value="2"/>
</dbReference>
<evidence type="ECO:0000256" key="8">
    <source>
        <dbReference type="PROSITE-ProRule" id="PRU01363"/>
    </source>
</evidence>
<feature type="region of interest" description="Disordered" evidence="9">
    <location>
        <begin position="1085"/>
        <end position="1104"/>
    </location>
</feature>
<keyword evidence="3" id="KW-0597">Phosphoprotein</keyword>
<dbReference type="PROSITE" id="PS00012">
    <property type="entry name" value="PHOSPHOPANTETHEINE"/>
    <property type="match status" value="2"/>
</dbReference>
<dbReference type="FunFam" id="3.40.366.10:FF:000002">
    <property type="entry name" value="Probable polyketide synthase 2"/>
    <property type="match status" value="2"/>
</dbReference>
<dbReference type="SMART" id="SM00827">
    <property type="entry name" value="PKS_AT"/>
    <property type="match status" value="2"/>
</dbReference>
<keyword evidence="14" id="KW-1185">Reference proteome</keyword>
<dbReference type="FunFam" id="3.40.47.10:FF:000019">
    <property type="entry name" value="Polyketide synthase type I"/>
    <property type="match status" value="2"/>
</dbReference>
<dbReference type="Pfam" id="PF08659">
    <property type="entry name" value="KR"/>
    <property type="match status" value="1"/>
</dbReference>
<dbReference type="InterPro" id="IPR050091">
    <property type="entry name" value="PKS_NRPS_Biosynth_Enz"/>
</dbReference>
<feature type="domain" description="Ketosynthase family 3 (KS3)" evidence="11">
    <location>
        <begin position="1804"/>
        <end position="2230"/>
    </location>
</feature>
<dbReference type="SUPFAM" id="SSF51735">
    <property type="entry name" value="NAD(P)-binding Rossmann-fold domains"/>
    <property type="match status" value="2"/>
</dbReference>
<evidence type="ECO:0000256" key="7">
    <source>
        <dbReference type="ARBA" id="ARBA00023315"/>
    </source>
</evidence>
<dbReference type="Gene3D" id="3.40.366.10">
    <property type="entry name" value="Malonyl-Coenzyme A Acyl Carrier Protein, domain 2"/>
    <property type="match status" value="2"/>
</dbReference>
<evidence type="ECO:0000256" key="9">
    <source>
        <dbReference type="SAM" id="MobiDB-lite"/>
    </source>
</evidence>
<keyword evidence="4" id="KW-0808">Transferase</keyword>
<dbReference type="SMART" id="SM00822">
    <property type="entry name" value="PKS_KR"/>
    <property type="match status" value="1"/>
</dbReference>
<dbReference type="GO" id="GO:0006633">
    <property type="term" value="P:fatty acid biosynthetic process"/>
    <property type="evidence" value="ECO:0007669"/>
    <property type="project" value="InterPro"/>
</dbReference>
<dbReference type="GO" id="GO:0031177">
    <property type="term" value="F:phosphopantetheine binding"/>
    <property type="evidence" value="ECO:0007669"/>
    <property type="project" value="InterPro"/>
</dbReference>
<sequence length="2892" mass="299768">MSDQQIRHLLKRLTVELHDTQARLEEARNPTPEPIAIVSAACRLPGGAESPEELWRILAEGIDVVGDFPADRGWDVEELYDPDPDRPGKSYTRQGAFLPDIAGFDAEFFGISPREALATDPQHRLLLETAWELFERAGIDPTTLAGSRTGVFAGLNGQDYAARLSRVPDEVGGYIGNGNAASVASGRIAYSFGFEGPAVTVDTACSSSLVALHLAAHSLRSGECDLALAGGVTLMASPLGFVEFSRQRGLAADGRCKAFAGAADGTGWSEGTGLVLVERLADARRLGHRVLAVLRGSAVNQDGASNGLTAPNGPAQQRVIRQALRDARLTAADIDAVEAHGTGTTLGDPIEAQALIATYGRDRPEDRPLWIGSAKSNIGHTQAAAGIVGVIKMIEAMRHGVLPRTLHIDEPTPHVDWSAGAVRLLTEARAWPETDRPRRVGISAFGASGTNAHLILEQPEATDRGLPAEPGEPSARRSSFATPWLLNARTPAALRAQAARLAAHVRGAALKGADVLDVGYSLATTRARFDERAIVVADDPAGFLAGLDALAADTPATGLVRGGAGGSGPLAYLFTGQGSQRVGMGRELHAAQPVFAAAFDEVAAALDAELTGHVPYPLRDVVFGLVEDAAEQLDRTVYAQPALFAIEVALYRLYASWGLRPDFVTGHSLGELTAAHVADVLTLPDAATLVAARARLMQAMPTTGAMVAVQAAEEEVAAALTGREAEVAVAAINGPRSIVLSGAADATLAVAAEFAAQGRKTKRLRVSHAFHSPLMDGMLDEFGRIAAGLTHHVPRIPVVSNLTGRPADAGQPLDAGHWVAHVRHAVRFRDVIAHLADAGVTTYLELGPDGVLTAMAQDSLADADAPALAAEAGGAPAFAAALRRDRPENETALLAFGTAHVHGAAVDWPAWYAGSGARRVDLPTYAFQHRRFWIDQPAVGADDASGLGLGAADHPLLAASLRLAGGAADGGAETVVLTGRLSLRSHPWLAGHVVFGSVLVPGTAFVEAAIRAGDEVGLDTVEELVIEAPLILRERDAVQLQVVVGAHESAARRPIAVYARPADADADAPWTRHAVGFLSGAEGTPQAVEAPARSGDAGPWPPAGASPIDVSRAYAALAEAGIDYGPAFRGLRAAWRLGGEILAEAALPTDEHRDGARFGIHPALLDAALHIASVRSLDDPDAAEGRRLPFAWNGVRLHASGATELRIRIGSTGPGELTLTAADGNGTPVLSIESLATRAVTADQLEGARTPERDALFEVEWVEGTAPSGEPGRDGREFGAGAVVVAVRPTEQDASASAHRETARVLEVLRSEAERIVVLTRGAFAVTNGENPDPAAAAVAGLVRSAQAEQPGRIVLIDYDGEPASEGVLGAAHAGSLDADEPQLAVRGGALYVPRLRRIQSAAAVGSGSVEDTRGWDPDGTVLVTGGVGVLGALVARHLVTEHGLRRLLLTGRRGLDTPGAGELLAELTELGAEVTVAAADAADREHLAALIASVPAAYPLTAVVHAAGVIDDGVIDALTPERLAAVLRPKVDAGWHLHELTRHQDLAGFVLFSSVAGVLGGPGQGNYAAANGFLDALALHRRALGLPAVSLAWGMWAEAGGMTAGLAEADRRRAARAGIRPLATADGLRLFDSVVRPGGGAGGPDSAVPIPAPLDLAGLRARPDAVPALLRGLVRPSRRIATAAARSAGGAALTARLAGLSPADRERELLDLVRAEVAGVLGADPETLGARRAFGEVGMDSLTAVELRNRLGATTGLRLPATLVFDHPTPAALAEFLRGELLGEAAGVPEPAPAVATPAPGADDPIVIVGTACRLPGGVSSAGDLWRLVASGTDAVGAFPEDRGWDVEELFDPDPEAAGKSYTRNGGFLYDAAEFDAGFFEISPREALATDPQQRLLLETTWEVIERAGIDPTTLRGSRTGVFAGVMYHDYAPHPGNVPAALEGYVGNGNAGSVASGRISYSFGFEGPAVTIDTACSSSLVTLHLAAQSLRLGESDLAVAGGVAVMASPGAFTEFSRQRGLSVDGRCKAFAGAADGVGWAEGVGLVLLERLSDARRNGHRVLAVVRGSAVNQDGASNGLTAPNGPAQQRVIRAALANAGVPAAEVDVVEAHGTGTTLGDPIEAQALLATYGRDRPADRPLWLGSLKSNIGHAQAAAGVAGVIKMVEALGHGVLPRTLHVDEPTPHVDWSSGGVRLLTEARPWPETGRPRRAGVSSFGVSGTNAHVILEQAPPDAEPEAADPHRDPEVVLPWLLSAKRAPALRGQAARLIDALAEGDLDPVDVGAALIASRAALEERAVLIGASEALPDELGALARGDSAAGVVTGAATGTLGRTVFVFPGQGSQWTGMAAELHGQSAVFASRFGECTKALEPFVDWSAVDVLTGVEGAPSLDRVDVVQPVLWAVLVSLAEVWRSFGVTPDAVVGHSQGEIAAAVVAGGLSLDDGARVVALRSRAIVPLSGRGGMASVAEPVEVLRERIAAWDGRISVAAVNGPGQVVVSGEPAALAELVAVVTDEGGRARLIPVDYASHSAQVEEIRARIVADLDGIAPVSGSVPLWSTVTGDWLDTAGMDAAYWATNLRETVRFEEAVRGLAQSGHGVFIETSPHPVLVAAIQETLETTTSGRSLVVGTLRRDQGGAQRLYTSLAEAWVRGVDVDWSVAYAGFHARPVELPTYAFQHERFWLDGSRTGVGGATSAIGLPGAAESGVVSEAGPVLPGRLVGLAATERSAVVLEFVRAETAVVLAHGNAASVEPERAFRELGFDSLTAVELRNRLKTGSGLELPATLIFDYPTPADVSEFLGERLAAAGPGLPLPDALAELDRLDATLTADLGDSAQRLAIIERLRVLAAKWDDPAPGSVSASVSADPDEIDLDSATDEELFGLLDGNVESF</sequence>
<dbReference type="PANTHER" id="PTHR43775">
    <property type="entry name" value="FATTY ACID SYNTHASE"/>
    <property type="match status" value="1"/>
</dbReference>
<comment type="pathway">
    <text evidence="1">Antibiotic biosynthesis.</text>
</comment>
<keyword evidence="2" id="KW-0596">Phosphopantetheine</keyword>
<feature type="domain" description="Carrier" evidence="10">
    <location>
        <begin position="1705"/>
        <end position="1782"/>
    </location>
</feature>
<dbReference type="Pfam" id="PF22953">
    <property type="entry name" value="SpnB_Rossmann"/>
    <property type="match status" value="1"/>
</dbReference>
<protein>
    <submittedName>
        <fullName evidence="13">Beta-ketoacyl synthase</fullName>
    </submittedName>
</protein>
<dbReference type="Pfam" id="PF00550">
    <property type="entry name" value="PP-binding"/>
    <property type="match status" value="2"/>
</dbReference>
<organism evidence="13 14">
    <name type="scientific">Embleya scabrispora</name>
    <dbReference type="NCBI Taxonomy" id="159449"/>
    <lineage>
        <taxon>Bacteria</taxon>
        <taxon>Bacillati</taxon>
        <taxon>Actinomycetota</taxon>
        <taxon>Actinomycetes</taxon>
        <taxon>Kitasatosporales</taxon>
        <taxon>Streptomycetaceae</taxon>
        <taxon>Embleya</taxon>
    </lineage>
</organism>
<dbReference type="InterPro" id="IPR049552">
    <property type="entry name" value="PKS_DH_N"/>
</dbReference>
<dbReference type="InterPro" id="IPR009081">
    <property type="entry name" value="PP-bd_ACP"/>
</dbReference>
<dbReference type="PROSITE" id="PS52004">
    <property type="entry name" value="KS3_2"/>
    <property type="match status" value="2"/>
</dbReference>
<dbReference type="InterPro" id="IPR014031">
    <property type="entry name" value="Ketoacyl_synth_C"/>
</dbReference>
<dbReference type="SMART" id="SM01294">
    <property type="entry name" value="PKS_PP_betabranch"/>
    <property type="match status" value="2"/>
</dbReference>
<dbReference type="Gene3D" id="3.30.70.3290">
    <property type="match status" value="2"/>
</dbReference>
<dbReference type="Pfam" id="PF21089">
    <property type="entry name" value="PKS_DH_N"/>
    <property type="match status" value="1"/>
</dbReference>
<evidence type="ECO:0000313" key="13">
    <source>
        <dbReference type="EMBL" id="OPC80293.1"/>
    </source>
</evidence>
<dbReference type="Gene3D" id="3.40.47.10">
    <property type="match status" value="2"/>
</dbReference>
<evidence type="ECO:0000259" key="10">
    <source>
        <dbReference type="PROSITE" id="PS50075"/>
    </source>
</evidence>
<evidence type="ECO:0000256" key="1">
    <source>
        <dbReference type="ARBA" id="ARBA00004792"/>
    </source>
</evidence>
<dbReference type="InterPro" id="IPR020806">
    <property type="entry name" value="PKS_PP-bd"/>
</dbReference>
<dbReference type="InterPro" id="IPR036291">
    <property type="entry name" value="NAD(P)-bd_dom_sf"/>
</dbReference>
<dbReference type="SMR" id="A0A1T3NTT3"/>
<dbReference type="InterPro" id="IPR013968">
    <property type="entry name" value="PKS_KR"/>
</dbReference>
<feature type="active site" description="Proton donor; for dehydratase activity" evidence="8">
    <location>
        <position position="1166"/>
    </location>
</feature>
<reference evidence="13 14" key="1">
    <citation type="submission" date="2017-03" db="EMBL/GenBank/DDBJ databases">
        <title>Draft genome sequence of Streptomyces scabrisporus NF3, endophyte isolated from Amphipterygium adstringens.</title>
        <authorList>
            <person name="Vazquez M."/>
            <person name="Ceapa C.D."/>
            <person name="Rodriguez Luna D."/>
            <person name="Sanchez Esquivel S."/>
        </authorList>
    </citation>
    <scope>NUCLEOTIDE SEQUENCE [LARGE SCALE GENOMIC DNA]</scope>
    <source>
        <strain evidence="13 14">NF3</strain>
    </source>
</reference>
<keyword evidence="7" id="KW-0012">Acyltransferase</keyword>
<feature type="region of interest" description="C-terminal hotdog fold" evidence="8">
    <location>
        <begin position="1105"/>
        <end position="1246"/>
    </location>
</feature>
<dbReference type="InterPro" id="IPR006162">
    <property type="entry name" value="Ppantetheine_attach_site"/>
</dbReference>
<dbReference type="FunFam" id="1.10.1200.10:FF:000007">
    <property type="entry name" value="Probable polyketide synthase pks17"/>
    <property type="match status" value="2"/>
</dbReference>
<dbReference type="Proteomes" id="UP000190037">
    <property type="component" value="Unassembled WGS sequence"/>
</dbReference>
<evidence type="ECO:0000259" key="12">
    <source>
        <dbReference type="PROSITE" id="PS52019"/>
    </source>
</evidence>
<feature type="active site" description="Proton acceptor; for dehydratase activity" evidence="8">
    <location>
        <position position="992"/>
    </location>
</feature>
<dbReference type="PROSITE" id="PS52019">
    <property type="entry name" value="PKS_MFAS_DH"/>
    <property type="match status" value="1"/>
</dbReference>
<dbReference type="SMART" id="SM00826">
    <property type="entry name" value="PKS_DH"/>
    <property type="match status" value="1"/>
</dbReference>
<keyword evidence="5" id="KW-0045">Antibiotic biosynthesis</keyword>
<proteinExistence type="predicted"/>
<name>A0A1T3NTT3_9ACTN</name>
<dbReference type="SUPFAM" id="SSF47336">
    <property type="entry name" value="ACP-like"/>
    <property type="match status" value="2"/>
</dbReference>
<dbReference type="InterPro" id="IPR016036">
    <property type="entry name" value="Malonyl_transacylase_ACP-bd"/>
</dbReference>
<dbReference type="SUPFAM" id="SSF53901">
    <property type="entry name" value="Thiolase-like"/>
    <property type="match status" value="2"/>
</dbReference>
<accession>A0A1T3NTT3</accession>
<comment type="caution">
    <text evidence="13">The sequence shown here is derived from an EMBL/GenBank/DDBJ whole genome shotgun (WGS) entry which is preliminary data.</text>
</comment>
<feature type="domain" description="Ketosynthase family 3 (KS3)" evidence="11">
    <location>
        <begin position="32"/>
        <end position="458"/>
    </location>
</feature>
<dbReference type="InterPro" id="IPR049900">
    <property type="entry name" value="PKS_mFAS_DH"/>
</dbReference>
<dbReference type="Gene3D" id="3.10.129.110">
    <property type="entry name" value="Polyketide synthase dehydratase"/>
    <property type="match status" value="1"/>
</dbReference>
<dbReference type="SUPFAM" id="SSF52151">
    <property type="entry name" value="FabD/lysophospholipase-like"/>
    <property type="match status" value="2"/>
</dbReference>
<evidence type="ECO:0000256" key="6">
    <source>
        <dbReference type="ARBA" id="ARBA00023268"/>
    </source>
</evidence>
<evidence type="ECO:0000256" key="2">
    <source>
        <dbReference type="ARBA" id="ARBA00022450"/>
    </source>
</evidence>
<dbReference type="Pfam" id="PF14765">
    <property type="entry name" value="PS-DH"/>
    <property type="match status" value="1"/>
</dbReference>
<feature type="domain" description="PKS/mFAS DH" evidence="12">
    <location>
        <begin position="954"/>
        <end position="1246"/>
    </location>
</feature>
<dbReference type="InterPro" id="IPR014030">
    <property type="entry name" value="Ketoacyl_synth_N"/>
</dbReference>
<dbReference type="Pfam" id="PF16197">
    <property type="entry name" value="KAsynt_C_assoc"/>
    <property type="match status" value="2"/>
</dbReference>
<dbReference type="PANTHER" id="PTHR43775:SF51">
    <property type="entry name" value="INACTIVE PHENOLPHTHIOCEROL SYNTHESIS POLYKETIDE SYNTHASE TYPE I PKS1-RELATED"/>
    <property type="match status" value="1"/>
</dbReference>
<dbReference type="InterPro" id="IPR020807">
    <property type="entry name" value="PKS_DH"/>
</dbReference>
<evidence type="ECO:0000313" key="14">
    <source>
        <dbReference type="Proteomes" id="UP000190037"/>
    </source>
</evidence>
<dbReference type="EMBL" id="MWQN01000001">
    <property type="protein sequence ID" value="OPC80293.1"/>
    <property type="molecule type" value="Genomic_DNA"/>
</dbReference>
<dbReference type="InterPro" id="IPR032821">
    <property type="entry name" value="PKS_assoc"/>
</dbReference>
<dbReference type="Gene3D" id="3.40.50.720">
    <property type="entry name" value="NAD(P)-binding Rossmann-like Domain"/>
    <property type="match status" value="1"/>
</dbReference>
<evidence type="ECO:0000259" key="11">
    <source>
        <dbReference type="PROSITE" id="PS52004"/>
    </source>
</evidence>
<dbReference type="InterPro" id="IPR036736">
    <property type="entry name" value="ACP-like_sf"/>
</dbReference>
<dbReference type="Pfam" id="PF00109">
    <property type="entry name" value="ketoacyl-synt"/>
    <property type="match status" value="2"/>
</dbReference>
<dbReference type="STRING" id="159449.B4N89_04440"/>
<dbReference type="SMART" id="SM00825">
    <property type="entry name" value="PKS_KS"/>
    <property type="match status" value="2"/>
</dbReference>
<dbReference type="InterPro" id="IPR016035">
    <property type="entry name" value="Acyl_Trfase/lysoPLipase"/>
</dbReference>
<dbReference type="InterPro" id="IPR018201">
    <property type="entry name" value="Ketoacyl_synth_AS"/>
</dbReference>
<feature type="region of interest" description="N-terminal hotdog fold" evidence="8">
    <location>
        <begin position="954"/>
        <end position="1085"/>
    </location>
</feature>
<dbReference type="Pfam" id="PF00698">
    <property type="entry name" value="Acyl_transf_1"/>
    <property type="match status" value="2"/>
</dbReference>
<dbReference type="InterPro" id="IPR014043">
    <property type="entry name" value="Acyl_transferase_dom"/>
</dbReference>
<dbReference type="InterPro" id="IPR042104">
    <property type="entry name" value="PKS_dehydratase_sf"/>
</dbReference>
<gene>
    <name evidence="13" type="ORF">B4N89_04440</name>
</gene>
<dbReference type="CDD" id="cd08956">
    <property type="entry name" value="KR_3_FAS_SDR_x"/>
    <property type="match status" value="1"/>
</dbReference>
<dbReference type="CDD" id="cd00833">
    <property type="entry name" value="PKS"/>
    <property type="match status" value="2"/>
</dbReference>
<keyword evidence="6" id="KW-0511">Multifunctional enzyme</keyword>
<dbReference type="GO" id="GO:0004312">
    <property type="term" value="F:fatty acid synthase activity"/>
    <property type="evidence" value="ECO:0007669"/>
    <property type="project" value="TreeGrafter"/>
</dbReference>
<dbReference type="InterPro" id="IPR049551">
    <property type="entry name" value="PKS_DH_C"/>
</dbReference>
<evidence type="ECO:0000256" key="5">
    <source>
        <dbReference type="ARBA" id="ARBA00023194"/>
    </source>
</evidence>
<dbReference type="InterPro" id="IPR057326">
    <property type="entry name" value="KR_dom"/>
</dbReference>
<dbReference type="Gene3D" id="1.10.1200.10">
    <property type="entry name" value="ACP-like"/>
    <property type="match status" value="2"/>
</dbReference>
<dbReference type="PROSITE" id="PS00606">
    <property type="entry name" value="KS3_1"/>
    <property type="match status" value="2"/>
</dbReference>
<dbReference type="InterPro" id="IPR001227">
    <property type="entry name" value="Ac_transferase_dom_sf"/>
</dbReference>
<dbReference type="GO" id="GO:0004315">
    <property type="term" value="F:3-oxoacyl-[acyl-carrier-protein] synthase activity"/>
    <property type="evidence" value="ECO:0007669"/>
    <property type="project" value="InterPro"/>
</dbReference>
<dbReference type="OrthoDB" id="9778690at2"/>
<evidence type="ECO:0000256" key="3">
    <source>
        <dbReference type="ARBA" id="ARBA00022553"/>
    </source>
</evidence>
<dbReference type="InterPro" id="IPR020841">
    <property type="entry name" value="PKS_Beta-ketoAc_synthase_dom"/>
</dbReference>
<feature type="domain" description="Carrier" evidence="10">
    <location>
        <begin position="2730"/>
        <end position="2805"/>
    </location>
</feature>
<dbReference type="SUPFAM" id="SSF55048">
    <property type="entry name" value="Probable ACP-binding domain of malonyl-CoA ACP transacylase"/>
    <property type="match status" value="2"/>
</dbReference>
<dbReference type="GO" id="GO:0033068">
    <property type="term" value="P:macrolide biosynthetic process"/>
    <property type="evidence" value="ECO:0007669"/>
    <property type="project" value="UniProtKB-ARBA"/>
</dbReference>
<evidence type="ECO:0000256" key="4">
    <source>
        <dbReference type="ARBA" id="ARBA00022679"/>
    </source>
</evidence>